<dbReference type="InterPro" id="IPR059010">
    <property type="entry name" value="TMEM179-179B"/>
</dbReference>
<evidence type="ECO:0000313" key="7">
    <source>
        <dbReference type="EMBL" id="TPX60744.1"/>
    </source>
</evidence>
<organism evidence="7 8">
    <name type="scientific">Powellomyces hirtus</name>
    <dbReference type="NCBI Taxonomy" id="109895"/>
    <lineage>
        <taxon>Eukaryota</taxon>
        <taxon>Fungi</taxon>
        <taxon>Fungi incertae sedis</taxon>
        <taxon>Chytridiomycota</taxon>
        <taxon>Chytridiomycota incertae sedis</taxon>
        <taxon>Chytridiomycetes</taxon>
        <taxon>Spizellomycetales</taxon>
        <taxon>Powellomycetaceae</taxon>
        <taxon>Powellomyces</taxon>
    </lineage>
</organism>
<dbReference type="EMBL" id="QEAQ01000013">
    <property type="protein sequence ID" value="TPX60744.1"/>
    <property type="molecule type" value="Genomic_DNA"/>
</dbReference>
<dbReference type="AlphaFoldDB" id="A0A507EA99"/>
<proteinExistence type="inferred from homology"/>
<evidence type="ECO:0000256" key="4">
    <source>
        <dbReference type="ARBA" id="ARBA00023136"/>
    </source>
</evidence>
<reference evidence="7 8" key="1">
    <citation type="journal article" date="2019" name="Sci. Rep.">
        <title>Comparative genomics of chytrid fungi reveal insights into the obligate biotrophic and pathogenic lifestyle of Synchytrium endobioticum.</title>
        <authorList>
            <person name="van de Vossenberg B.T.L.H."/>
            <person name="Warris S."/>
            <person name="Nguyen H.D.T."/>
            <person name="van Gent-Pelzer M.P.E."/>
            <person name="Joly D.L."/>
            <person name="van de Geest H.C."/>
            <person name="Bonants P.J.M."/>
            <person name="Smith D.S."/>
            <person name="Levesque C.A."/>
            <person name="van der Lee T.A.J."/>
        </authorList>
    </citation>
    <scope>NUCLEOTIDE SEQUENCE [LARGE SCALE GENOMIC DNA]</scope>
    <source>
        <strain evidence="7 8">CBS 809.83</strain>
    </source>
</reference>
<dbReference type="Proteomes" id="UP000318582">
    <property type="component" value="Unassembled WGS sequence"/>
</dbReference>
<accession>A0A507EA99</accession>
<feature type="transmembrane region" description="Helical" evidence="6">
    <location>
        <begin position="68"/>
        <end position="92"/>
    </location>
</feature>
<evidence type="ECO:0000313" key="8">
    <source>
        <dbReference type="Proteomes" id="UP000318582"/>
    </source>
</evidence>
<name>A0A507EA99_9FUNG</name>
<protein>
    <submittedName>
        <fullName evidence="7">Uncharacterized protein</fullName>
    </submittedName>
</protein>
<feature type="transmembrane region" description="Helical" evidence="6">
    <location>
        <begin position="12"/>
        <end position="33"/>
    </location>
</feature>
<comment type="caution">
    <text evidence="7">The sequence shown here is derived from an EMBL/GenBank/DDBJ whole genome shotgun (WGS) entry which is preliminary data.</text>
</comment>
<evidence type="ECO:0000256" key="2">
    <source>
        <dbReference type="ARBA" id="ARBA00022692"/>
    </source>
</evidence>
<evidence type="ECO:0000256" key="3">
    <source>
        <dbReference type="ARBA" id="ARBA00022989"/>
    </source>
</evidence>
<feature type="transmembrane region" description="Helical" evidence="6">
    <location>
        <begin position="104"/>
        <end position="127"/>
    </location>
</feature>
<keyword evidence="8" id="KW-1185">Reference proteome</keyword>
<keyword evidence="2 6" id="KW-0812">Transmembrane</keyword>
<keyword evidence="3 6" id="KW-1133">Transmembrane helix</keyword>
<evidence type="ECO:0000256" key="6">
    <source>
        <dbReference type="SAM" id="Phobius"/>
    </source>
</evidence>
<gene>
    <name evidence="7" type="ORF">PhCBS80983_g01573</name>
</gene>
<evidence type="ECO:0000256" key="5">
    <source>
        <dbReference type="ARBA" id="ARBA00093776"/>
    </source>
</evidence>
<comment type="similarity">
    <text evidence="5">Belongs to the TMEM179 family.</text>
</comment>
<evidence type="ECO:0000256" key="1">
    <source>
        <dbReference type="ARBA" id="ARBA00004141"/>
    </source>
</evidence>
<comment type="subcellular location">
    <subcellularLocation>
        <location evidence="1">Membrane</location>
        <topology evidence="1">Multi-pass membrane protein</topology>
    </subcellularLocation>
</comment>
<dbReference type="Pfam" id="PF26158">
    <property type="entry name" value="Claudin_TMEM179-179B"/>
    <property type="match status" value="1"/>
</dbReference>
<sequence length="201" mass="21527">MKLASLDYRTVAWAALYLILFILAGIFTGGLYFQAQYGSASVCLLFVDDYRGQDGSWTFQASSPACGIVIGIGALGLILAFLLGGCALYFLVTGQARAKRVIQAFALVATMFVLVMLVAASVTTAGVNKTCTAIESGAADKSCENTFNKGFYAVDGSNELESKNLGTVRAAVSAGWLLVLGWGGYAAAEWWNWRVASQRWW</sequence>
<keyword evidence="4 6" id="KW-0472">Membrane</keyword>